<proteinExistence type="predicted"/>
<organism evidence="3 4">
    <name type="scientific">Corallincola platygyrae</name>
    <dbReference type="NCBI Taxonomy" id="1193278"/>
    <lineage>
        <taxon>Bacteria</taxon>
        <taxon>Pseudomonadati</taxon>
        <taxon>Pseudomonadota</taxon>
        <taxon>Gammaproteobacteria</taxon>
        <taxon>Alteromonadales</taxon>
        <taxon>Psychromonadaceae</taxon>
        <taxon>Corallincola</taxon>
    </lineage>
</organism>
<dbReference type="InterPro" id="IPR021339">
    <property type="entry name" value="DUF2956"/>
</dbReference>
<dbReference type="RefSeq" id="WP_345338358.1">
    <property type="nucleotide sequence ID" value="NZ_BAABLI010000005.1"/>
</dbReference>
<reference evidence="4" key="1">
    <citation type="journal article" date="2019" name="Int. J. Syst. Evol. Microbiol.">
        <title>The Global Catalogue of Microorganisms (GCM) 10K type strain sequencing project: providing services to taxonomists for standard genome sequencing and annotation.</title>
        <authorList>
            <consortium name="The Broad Institute Genomics Platform"/>
            <consortium name="The Broad Institute Genome Sequencing Center for Infectious Disease"/>
            <person name="Wu L."/>
            <person name="Ma J."/>
        </authorList>
    </citation>
    <scope>NUCLEOTIDE SEQUENCE [LARGE SCALE GENOMIC DNA]</scope>
    <source>
        <strain evidence="4">CGMCC 1.10992</strain>
    </source>
</reference>
<feature type="region of interest" description="Disordered" evidence="1">
    <location>
        <begin position="1"/>
        <end position="35"/>
    </location>
</feature>
<dbReference type="EMBL" id="JBHUHT010000008">
    <property type="protein sequence ID" value="MFD2095196.1"/>
    <property type="molecule type" value="Genomic_DNA"/>
</dbReference>
<keyword evidence="2" id="KW-0472">Membrane</keyword>
<keyword evidence="2" id="KW-0812">Transmembrane</keyword>
<gene>
    <name evidence="3" type="ORF">ACFSJ3_04305</name>
</gene>
<evidence type="ECO:0000256" key="1">
    <source>
        <dbReference type="SAM" id="MobiDB-lite"/>
    </source>
</evidence>
<keyword evidence="4" id="KW-1185">Reference proteome</keyword>
<evidence type="ECO:0000256" key="2">
    <source>
        <dbReference type="SAM" id="Phobius"/>
    </source>
</evidence>
<dbReference type="Proteomes" id="UP001597380">
    <property type="component" value="Unassembled WGS sequence"/>
</dbReference>
<evidence type="ECO:0000313" key="3">
    <source>
        <dbReference type="EMBL" id="MFD2095196.1"/>
    </source>
</evidence>
<dbReference type="Pfam" id="PF11169">
    <property type="entry name" value="DUF2956"/>
    <property type="match status" value="1"/>
</dbReference>
<accession>A0ABW4XI41</accession>
<feature type="region of interest" description="Disordered" evidence="1">
    <location>
        <begin position="47"/>
        <end position="83"/>
    </location>
</feature>
<evidence type="ECO:0000313" key="4">
    <source>
        <dbReference type="Proteomes" id="UP001597380"/>
    </source>
</evidence>
<protein>
    <submittedName>
        <fullName evidence="3">DUF2956 domain-containing protein</fullName>
    </submittedName>
</protein>
<name>A0ABW4XI41_9GAMM</name>
<comment type="caution">
    <text evidence="3">The sequence shown here is derived from an EMBL/GenBank/DDBJ whole genome shotgun (WGS) entry which is preliminary data.</text>
</comment>
<keyword evidence="2" id="KW-1133">Transmembrane helix</keyword>
<sequence length="114" mass="12674">MAKYKKSAPSPETVNEAESIAKATQRPGQTKEQTKLIAQGIQKGIEQYKKQHKAKQRERDKQQKRQKRAAETASSEVDEVTVSNGSATSKLPWLLLIASWLGFAAYLLFVGNLS</sequence>
<feature type="transmembrane region" description="Helical" evidence="2">
    <location>
        <begin position="93"/>
        <end position="111"/>
    </location>
</feature>